<dbReference type="EMBL" id="CAJVPQ010002825">
    <property type="protein sequence ID" value="CAG8609627.1"/>
    <property type="molecule type" value="Genomic_DNA"/>
</dbReference>
<evidence type="ECO:0000313" key="2">
    <source>
        <dbReference type="Proteomes" id="UP000789570"/>
    </source>
</evidence>
<feature type="non-terminal residue" evidence="1">
    <location>
        <position position="1"/>
    </location>
</feature>
<gene>
    <name evidence="1" type="ORF">FCALED_LOCUS9005</name>
</gene>
<accession>A0A9N9GJ20</accession>
<dbReference type="OrthoDB" id="2480435at2759"/>
<dbReference type="Proteomes" id="UP000789570">
    <property type="component" value="Unassembled WGS sequence"/>
</dbReference>
<keyword evidence="2" id="KW-1185">Reference proteome</keyword>
<proteinExistence type="predicted"/>
<protein>
    <submittedName>
        <fullName evidence="1">11243_t:CDS:1</fullName>
    </submittedName>
</protein>
<organism evidence="1 2">
    <name type="scientific">Funneliformis caledonium</name>
    <dbReference type="NCBI Taxonomy" id="1117310"/>
    <lineage>
        <taxon>Eukaryota</taxon>
        <taxon>Fungi</taxon>
        <taxon>Fungi incertae sedis</taxon>
        <taxon>Mucoromycota</taxon>
        <taxon>Glomeromycotina</taxon>
        <taxon>Glomeromycetes</taxon>
        <taxon>Glomerales</taxon>
        <taxon>Glomeraceae</taxon>
        <taxon>Funneliformis</taxon>
    </lineage>
</organism>
<sequence length="94" mass="10860">LYSNTITTLQESSTTLQESTITLSNDNQDYQYMLTQLLQKIQQFVMQNSISAITFYTSFNEVFVSKIEKEIQTQFNNSNIIPTVKNPLIIREKG</sequence>
<evidence type="ECO:0000313" key="1">
    <source>
        <dbReference type="EMBL" id="CAG8609627.1"/>
    </source>
</evidence>
<comment type="caution">
    <text evidence="1">The sequence shown here is derived from an EMBL/GenBank/DDBJ whole genome shotgun (WGS) entry which is preliminary data.</text>
</comment>
<reference evidence="1" key="1">
    <citation type="submission" date="2021-06" db="EMBL/GenBank/DDBJ databases">
        <authorList>
            <person name="Kallberg Y."/>
            <person name="Tangrot J."/>
            <person name="Rosling A."/>
        </authorList>
    </citation>
    <scope>NUCLEOTIDE SEQUENCE</scope>
    <source>
        <strain evidence="1">UK204</strain>
    </source>
</reference>
<name>A0A9N9GJ20_9GLOM</name>
<dbReference type="AlphaFoldDB" id="A0A9N9GJ20"/>